<name>A0A4E0RA99_9GAMM</name>
<comment type="caution">
    <text evidence="1">The sequence shown here is derived from an EMBL/GenBank/DDBJ whole genome shotgun (WGS) entry which is preliminary data.</text>
</comment>
<gene>
    <name evidence="1" type="ORF">PN36_35470</name>
</gene>
<keyword evidence="2" id="KW-1185">Reference proteome</keyword>
<evidence type="ECO:0000313" key="2">
    <source>
        <dbReference type="Proteomes" id="UP000030428"/>
    </source>
</evidence>
<accession>A0A4E0RA99</accession>
<evidence type="ECO:0000313" key="1">
    <source>
        <dbReference type="EMBL" id="TGN99626.1"/>
    </source>
</evidence>
<proteinExistence type="predicted"/>
<dbReference type="AlphaFoldDB" id="A0A4E0RA99"/>
<dbReference type="EMBL" id="JSZA02000467">
    <property type="protein sequence ID" value="TGN99626.1"/>
    <property type="molecule type" value="Genomic_DNA"/>
</dbReference>
<dbReference type="Proteomes" id="UP000030428">
    <property type="component" value="Unassembled WGS sequence"/>
</dbReference>
<protein>
    <submittedName>
        <fullName evidence="1">Uncharacterized protein</fullName>
    </submittedName>
</protein>
<organism evidence="1 2">
    <name type="scientific">Candidatus Thiomargarita nelsonii</name>
    <dbReference type="NCBI Taxonomy" id="1003181"/>
    <lineage>
        <taxon>Bacteria</taxon>
        <taxon>Pseudomonadati</taxon>
        <taxon>Pseudomonadota</taxon>
        <taxon>Gammaproteobacteria</taxon>
        <taxon>Thiotrichales</taxon>
        <taxon>Thiotrichaceae</taxon>
        <taxon>Thiomargarita</taxon>
    </lineage>
</organism>
<sequence>MSQTALKYDIEVTQSGRVELPVPFQIGAHLTVFVISEQPSDNFDELLAASQSRLDFWDNPFDDEDWNHVETRRYCVNSSPIH</sequence>
<reference evidence="1 2" key="1">
    <citation type="journal article" date="2016" name="Front. Microbiol.">
        <title>Single-Cell (Meta-)Genomics of a Dimorphic Candidatus Thiomargarita nelsonii Reveals Genomic Plasticity.</title>
        <authorList>
            <person name="Flood B.E."/>
            <person name="Fliss P."/>
            <person name="Jones D.S."/>
            <person name="Dick G.J."/>
            <person name="Jain S."/>
            <person name="Kaster A.K."/>
            <person name="Winkel M."/>
            <person name="Mussmann M."/>
            <person name="Bailey J."/>
        </authorList>
    </citation>
    <scope>NUCLEOTIDE SEQUENCE [LARGE SCALE GENOMIC DNA]</scope>
    <source>
        <strain evidence="1">Hydrate Ridge</strain>
    </source>
</reference>